<name>A0A4Z0CEJ5_9BURK</name>
<keyword evidence="5" id="KW-0443">Lipid metabolism</keyword>
<evidence type="ECO:0000313" key="6">
    <source>
        <dbReference type="EMBL" id="TFZ08759.1"/>
    </source>
</evidence>
<dbReference type="OrthoDB" id="9782855at2"/>
<dbReference type="PANTHER" id="PTHR43667:SF1">
    <property type="entry name" value="CYCLOPROPANE-FATTY-ACYL-PHOSPHOLIPID SYNTHASE"/>
    <property type="match status" value="1"/>
</dbReference>
<dbReference type="EMBL" id="SMLK01000001">
    <property type="protein sequence ID" value="TFZ08759.1"/>
    <property type="molecule type" value="Genomic_DNA"/>
</dbReference>
<reference evidence="6 7" key="1">
    <citation type="submission" date="2019-03" db="EMBL/GenBank/DDBJ databases">
        <title>Ramlibacter sp. 18x22-1, whole genome shotgun sequence.</title>
        <authorList>
            <person name="Zhang X."/>
            <person name="Feng G."/>
            <person name="Zhu H."/>
        </authorList>
    </citation>
    <scope>NUCLEOTIDE SEQUENCE [LARGE SCALE GENOMIC DNA]</scope>
    <source>
        <strain evidence="6 7">18x22-1</strain>
    </source>
</reference>
<organism evidence="6 7">
    <name type="scientific">Ramlibacter humi</name>
    <dbReference type="NCBI Taxonomy" id="2530451"/>
    <lineage>
        <taxon>Bacteria</taxon>
        <taxon>Pseudomonadati</taxon>
        <taxon>Pseudomonadota</taxon>
        <taxon>Betaproteobacteria</taxon>
        <taxon>Burkholderiales</taxon>
        <taxon>Comamonadaceae</taxon>
        <taxon>Ramlibacter</taxon>
    </lineage>
</organism>
<evidence type="ECO:0000256" key="1">
    <source>
        <dbReference type="ARBA" id="ARBA00010815"/>
    </source>
</evidence>
<gene>
    <name evidence="6" type="ORF">EZ216_06340</name>
</gene>
<accession>A0A4Z0CEJ5</accession>
<evidence type="ECO:0000256" key="4">
    <source>
        <dbReference type="ARBA" id="ARBA00022691"/>
    </source>
</evidence>
<dbReference type="InterPro" id="IPR003333">
    <property type="entry name" value="CMAS"/>
</dbReference>
<dbReference type="GO" id="GO:0008610">
    <property type="term" value="P:lipid biosynthetic process"/>
    <property type="evidence" value="ECO:0007669"/>
    <property type="project" value="InterPro"/>
</dbReference>
<dbReference type="PIRSF" id="PIRSF003085">
    <property type="entry name" value="CMAS"/>
    <property type="match status" value="1"/>
</dbReference>
<keyword evidence="3 6" id="KW-0808">Transferase</keyword>
<dbReference type="GO" id="GO:0032259">
    <property type="term" value="P:methylation"/>
    <property type="evidence" value="ECO:0007669"/>
    <property type="project" value="UniProtKB-KW"/>
</dbReference>
<proteinExistence type="inferred from homology"/>
<evidence type="ECO:0000256" key="2">
    <source>
        <dbReference type="ARBA" id="ARBA00022603"/>
    </source>
</evidence>
<dbReference type="Gene3D" id="3.40.50.150">
    <property type="entry name" value="Vaccinia Virus protein VP39"/>
    <property type="match status" value="1"/>
</dbReference>
<dbReference type="GO" id="GO:0008168">
    <property type="term" value="F:methyltransferase activity"/>
    <property type="evidence" value="ECO:0007669"/>
    <property type="project" value="UniProtKB-KW"/>
</dbReference>
<comment type="caution">
    <text evidence="6">The sequence shown here is derived from an EMBL/GenBank/DDBJ whole genome shotgun (WGS) entry which is preliminary data.</text>
</comment>
<dbReference type="Proteomes" id="UP000297839">
    <property type="component" value="Unassembled WGS sequence"/>
</dbReference>
<dbReference type="PANTHER" id="PTHR43667">
    <property type="entry name" value="CYCLOPROPANE-FATTY-ACYL-PHOSPHOLIPID SYNTHASE"/>
    <property type="match status" value="1"/>
</dbReference>
<evidence type="ECO:0000313" key="7">
    <source>
        <dbReference type="Proteomes" id="UP000297839"/>
    </source>
</evidence>
<dbReference type="InterPro" id="IPR050723">
    <property type="entry name" value="CFA/CMAS"/>
</dbReference>
<keyword evidence="7" id="KW-1185">Reference proteome</keyword>
<evidence type="ECO:0000256" key="3">
    <source>
        <dbReference type="ARBA" id="ARBA00022679"/>
    </source>
</evidence>
<keyword evidence="2 6" id="KW-0489">Methyltransferase</keyword>
<dbReference type="InterPro" id="IPR029063">
    <property type="entry name" value="SAM-dependent_MTases_sf"/>
</dbReference>
<sequence length="425" mass="48728">MLDAAIPALLRRFIGPLVQRGELAIALPGGEKLVFGDGTAPRAHIRFTDRTAVVAMLRDPDLQFGELFMDQRLRVEEGTVYDVLELLLRDDRDVPPNAFVRMLDAWRMRLRPVLQHNLPGKSRANVAHHYDLDDRLYELFLDAGRQYSCAYFERGDEDLETAQRAKQRHIAAKLLVEPHHRVLDIGCGWGGMARYLAGVAGAAHVTGITLSQEQLAHARRLGEDTAFADRLDYRLEDYRHTPGRFERIVSVGMFEHVGVGFYDTFFQRCRQLLTDDGVMLLHFIGNSDVPDFNNPWIEKYIFPGGHIPSLSECTPAIERSGLVVTDIEVLRLHYARTLRLWRERFMARRAEAAALYDERFCRMWEFYLSMSEAAFRFQEIAIFQIQLAVRQENVPLTRDYVAVREKALRLREAALEVAAEVPETA</sequence>
<dbReference type="AlphaFoldDB" id="A0A4Z0CEJ5"/>
<comment type="similarity">
    <text evidence="1">Belongs to the CFA/CMAS family.</text>
</comment>
<dbReference type="RefSeq" id="WP_135248841.1">
    <property type="nucleotide sequence ID" value="NZ_SMLK01000001.1"/>
</dbReference>
<keyword evidence="4" id="KW-0949">S-adenosyl-L-methionine</keyword>
<dbReference type="Pfam" id="PF02353">
    <property type="entry name" value="CMAS"/>
    <property type="match status" value="1"/>
</dbReference>
<dbReference type="CDD" id="cd02440">
    <property type="entry name" value="AdoMet_MTases"/>
    <property type="match status" value="1"/>
</dbReference>
<dbReference type="SUPFAM" id="SSF53335">
    <property type="entry name" value="S-adenosyl-L-methionine-dependent methyltransferases"/>
    <property type="match status" value="1"/>
</dbReference>
<protein>
    <submittedName>
        <fullName evidence="6">Class I SAM-dependent methyltransferase</fullName>
    </submittedName>
</protein>
<evidence type="ECO:0000256" key="5">
    <source>
        <dbReference type="ARBA" id="ARBA00023098"/>
    </source>
</evidence>